<evidence type="ECO:0000313" key="4">
    <source>
        <dbReference type="Proteomes" id="UP000677913"/>
    </source>
</evidence>
<name>A0A8J7WSK1_9ACTN</name>
<feature type="transmembrane region" description="Helical" evidence="2">
    <location>
        <begin position="60"/>
        <end position="82"/>
    </location>
</feature>
<feature type="transmembrane region" description="Helical" evidence="2">
    <location>
        <begin position="113"/>
        <end position="140"/>
    </location>
</feature>
<keyword evidence="4" id="KW-1185">Reference proteome</keyword>
<gene>
    <name evidence="3" type="ORF">KGA66_27500</name>
</gene>
<dbReference type="AlphaFoldDB" id="A0A8J7WSK1"/>
<organism evidence="3 4">
    <name type="scientific">Actinocrinis puniceicyclus</name>
    <dbReference type="NCBI Taxonomy" id="977794"/>
    <lineage>
        <taxon>Bacteria</taxon>
        <taxon>Bacillati</taxon>
        <taxon>Actinomycetota</taxon>
        <taxon>Actinomycetes</taxon>
        <taxon>Catenulisporales</taxon>
        <taxon>Actinospicaceae</taxon>
        <taxon>Actinocrinis</taxon>
    </lineage>
</organism>
<protein>
    <submittedName>
        <fullName evidence="3">Uncharacterized protein</fullName>
    </submittedName>
</protein>
<reference evidence="3" key="1">
    <citation type="submission" date="2021-04" db="EMBL/GenBank/DDBJ databases">
        <title>Genome based classification of Actinospica acidithermotolerans sp. nov., an actinobacterium isolated from an Indonesian hot spring.</title>
        <authorList>
            <person name="Kusuma A.B."/>
            <person name="Putra K.E."/>
            <person name="Nafisah S."/>
            <person name="Loh J."/>
            <person name="Nouioui I."/>
            <person name="Goodfellow M."/>
        </authorList>
    </citation>
    <scope>NUCLEOTIDE SEQUENCE</scope>
    <source>
        <strain evidence="3">DSM 45618</strain>
    </source>
</reference>
<keyword evidence="2" id="KW-1133">Transmembrane helix</keyword>
<sequence length="278" mass="29193">MAPLVYTRLRAEAVSVLSPPYQALRASGLSAFPLTLICTALIGVLALVQHTAAGWWVVERVAGVYQALPLPLILLRLPLSMLAPAPDLPAWGAMLQVLVVFGLGEAHLGRRRALIVAVCVNGLTTVSARIMVIVGLHLAIGTPQVDQYELDTGPSTVVVALSIYVAFKCRAYLMLTITAAAMAGEAVALPNLAGREHLVALGLGVAAYLVGERVPRRRSVARVAAPPRPAAEPMRADSATPAEPTASGPATIPATRPTADIPRHLAPNAVPRRPTPRP</sequence>
<dbReference type="Proteomes" id="UP000677913">
    <property type="component" value="Unassembled WGS sequence"/>
</dbReference>
<evidence type="ECO:0000256" key="2">
    <source>
        <dbReference type="SAM" id="Phobius"/>
    </source>
</evidence>
<comment type="caution">
    <text evidence="3">The sequence shown here is derived from an EMBL/GenBank/DDBJ whole genome shotgun (WGS) entry which is preliminary data.</text>
</comment>
<evidence type="ECO:0000256" key="1">
    <source>
        <dbReference type="SAM" id="MobiDB-lite"/>
    </source>
</evidence>
<proteinExistence type="predicted"/>
<keyword evidence="2" id="KW-0812">Transmembrane</keyword>
<keyword evidence="2" id="KW-0472">Membrane</keyword>
<feature type="transmembrane region" description="Helical" evidence="2">
    <location>
        <begin position="152"/>
        <end position="173"/>
    </location>
</feature>
<dbReference type="RefSeq" id="WP_211472249.1">
    <property type="nucleotide sequence ID" value="NZ_JAGSXH010000200.1"/>
</dbReference>
<feature type="transmembrane region" description="Helical" evidence="2">
    <location>
        <begin position="88"/>
        <end position="106"/>
    </location>
</feature>
<dbReference type="EMBL" id="JAGSXH010000200">
    <property type="protein sequence ID" value="MBS2966813.1"/>
    <property type="molecule type" value="Genomic_DNA"/>
</dbReference>
<accession>A0A8J7WSK1</accession>
<evidence type="ECO:0000313" key="3">
    <source>
        <dbReference type="EMBL" id="MBS2966813.1"/>
    </source>
</evidence>
<feature type="transmembrane region" description="Helical" evidence="2">
    <location>
        <begin position="29"/>
        <end position="48"/>
    </location>
</feature>
<feature type="region of interest" description="Disordered" evidence="1">
    <location>
        <begin position="219"/>
        <end position="278"/>
    </location>
</feature>